<reference evidence="1 2" key="1">
    <citation type="submission" date="2015-11" db="EMBL/GenBank/DDBJ databases">
        <title>Genomic analysis of 38 Legionella species identifies large and diverse effector repertoires.</title>
        <authorList>
            <person name="Burstein D."/>
            <person name="Amaro F."/>
            <person name="Zusman T."/>
            <person name="Lifshitz Z."/>
            <person name="Cohen O."/>
            <person name="Gilbert J.A."/>
            <person name="Pupko T."/>
            <person name="Shuman H.A."/>
            <person name="Segal G."/>
        </authorList>
    </citation>
    <scope>NUCLEOTIDE SEQUENCE [LARGE SCALE GENOMIC DNA]</scope>
    <source>
        <strain evidence="1 2">ATCC 49504</strain>
    </source>
</reference>
<proteinExistence type="predicted"/>
<dbReference type="OrthoDB" id="5646215at2"/>
<comment type="caution">
    <text evidence="1">The sequence shown here is derived from an EMBL/GenBank/DDBJ whole genome shotgun (WGS) entry which is preliminary data.</text>
</comment>
<evidence type="ECO:0000313" key="2">
    <source>
        <dbReference type="Proteomes" id="UP000054785"/>
    </source>
</evidence>
<dbReference type="PATRIC" id="fig|45065.4.peg.744"/>
<dbReference type="EMBL" id="LNYC01000020">
    <property type="protein sequence ID" value="KTD02372.1"/>
    <property type="molecule type" value="Genomic_DNA"/>
</dbReference>
<protein>
    <submittedName>
        <fullName evidence="1">Uncharacterized protein</fullName>
    </submittedName>
</protein>
<keyword evidence="2" id="KW-1185">Reference proteome</keyword>
<dbReference type="Proteomes" id="UP000054785">
    <property type="component" value="Unassembled WGS sequence"/>
</dbReference>
<organism evidence="1 2">
    <name type="scientific">Legionella geestiana</name>
    <dbReference type="NCBI Taxonomy" id="45065"/>
    <lineage>
        <taxon>Bacteria</taxon>
        <taxon>Pseudomonadati</taxon>
        <taxon>Pseudomonadota</taxon>
        <taxon>Gammaproteobacteria</taxon>
        <taxon>Legionellales</taxon>
        <taxon>Legionellaceae</taxon>
        <taxon>Legionella</taxon>
    </lineage>
</organism>
<dbReference type="AlphaFoldDB" id="A0A0W0U2U2"/>
<evidence type="ECO:0000313" key="1">
    <source>
        <dbReference type="EMBL" id="KTD02372.1"/>
    </source>
</evidence>
<dbReference type="STRING" id="45065.Lgee_0701"/>
<accession>A0A0W0U2U2</accession>
<sequence length="442" mass="47861">MEKKVLLAISMLLLVCAQAMAMCTPSVEFYFTRSPLPTSVFVGETFHLPLLMKHHCLKGRQTWAVSEGVTVRAVDGHCPPMPEFNGEMGDGSCELDMAVTGFALSKQFSAWVRYNTLVHKHTSPPLTIDVLAHPVELLPVPAQAGARGLPFALPLKPLARYFDENVLAGNKPVISVTPLDGGGLHFDRQTLMLTGTPVARGALEFALSVMTGNTIIGPEIIRVEVGAQASSRPMFREDAQLPAFTVGKPWRFDARVLLAPSSTDNTNDGLRLRIDGNYPAPEWLHVPEDSSTVLEGIAPPESVEQQETLALIASTNTAGDSLSHVFPLKVAFDAENTPRIQPFSLRFAPQEDFEVNLSQYVDDPAHDPALQLILDAVDPMAYWLRLRPDNPRVLEGRVPDDAAGRCFQLSLRAANTTGGSSQPVVIPLCVSSRAVQGTGATA</sequence>
<dbReference type="RefSeq" id="WP_028385873.1">
    <property type="nucleotide sequence ID" value="NZ_CAAAHN010000009.1"/>
</dbReference>
<gene>
    <name evidence="1" type="ORF">Lgee_0701</name>
</gene>
<name>A0A0W0U2U2_9GAMM</name>